<feature type="domain" description="IclR-ED" evidence="1">
    <location>
        <begin position="10"/>
        <end position="200"/>
    </location>
</feature>
<evidence type="ECO:0000313" key="2">
    <source>
        <dbReference type="EMBL" id="SVE45524.1"/>
    </source>
</evidence>
<dbReference type="PANTHER" id="PTHR30136">
    <property type="entry name" value="HELIX-TURN-HELIX TRANSCRIPTIONAL REGULATOR, ICLR FAMILY"/>
    <property type="match status" value="1"/>
</dbReference>
<evidence type="ECO:0000259" key="1">
    <source>
        <dbReference type="PROSITE" id="PS51078"/>
    </source>
</evidence>
<sequence length="211" mass="22862">ITGGYQLGSLTLKLGLRYLEAHDVFAFAKPIMVELADEIGQTAFLGVWGNRGPTILNRVDGAYSQAIFDLRIGSVLPVINSALGRNFAAHLPFSIVEPYLIRELEHSSPTSLPRDFQGQATMANVRALLRDVVDSGISRCRGGLLSDFTAISAPVFDHSQSIICAITVMGPIERLDDDLAGQPVKRLKAACRRISESCGYGPYNEPIEADS</sequence>
<dbReference type="PANTHER" id="PTHR30136:SF8">
    <property type="entry name" value="TRANSCRIPTIONAL REGULATORY PROTEIN"/>
    <property type="match status" value="1"/>
</dbReference>
<dbReference type="GO" id="GO:0003700">
    <property type="term" value="F:DNA-binding transcription factor activity"/>
    <property type="evidence" value="ECO:0007669"/>
    <property type="project" value="TreeGrafter"/>
</dbReference>
<dbReference type="EMBL" id="UINC01218482">
    <property type="protein sequence ID" value="SVE45524.1"/>
    <property type="molecule type" value="Genomic_DNA"/>
</dbReference>
<dbReference type="SUPFAM" id="SSF55781">
    <property type="entry name" value="GAF domain-like"/>
    <property type="match status" value="1"/>
</dbReference>
<dbReference type="PROSITE" id="PS51078">
    <property type="entry name" value="ICLR_ED"/>
    <property type="match status" value="1"/>
</dbReference>
<dbReference type="Pfam" id="PF01614">
    <property type="entry name" value="IclR_C"/>
    <property type="match status" value="1"/>
</dbReference>
<reference evidence="2" key="1">
    <citation type="submission" date="2018-05" db="EMBL/GenBank/DDBJ databases">
        <authorList>
            <person name="Lanie J.A."/>
            <person name="Ng W.-L."/>
            <person name="Kazmierczak K.M."/>
            <person name="Andrzejewski T.M."/>
            <person name="Davidsen T.M."/>
            <person name="Wayne K.J."/>
            <person name="Tettelin H."/>
            <person name="Glass J.I."/>
            <person name="Rusch D."/>
            <person name="Podicherti R."/>
            <person name="Tsui H.-C.T."/>
            <person name="Winkler M.E."/>
        </authorList>
    </citation>
    <scope>NUCLEOTIDE SEQUENCE</scope>
</reference>
<protein>
    <recommendedName>
        <fullName evidence="1">IclR-ED domain-containing protein</fullName>
    </recommendedName>
</protein>
<proteinExistence type="predicted"/>
<dbReference type="InterPro" id="IPR014757">
    <property type="entry name" value="Tscrpt_reg_IclR_C"/>
</dbReference>
<dbReference type="GO" id="GO:0045892">
    <property type="term" value="P:negative regulation of DNA-templated transcription"/>
    <property type="evidence" value="ECO:0007669"/>
    <property type="project" value="TreeGrafter"/>
</dbReference>
<gene>
    <name evidence="2" type="ORF">METZ01_LOCUS498378</name>
</gene>
<dbReference type="InterPro" id="IPR050707">
    <property type="entry name" value="HTH_MetabolicPath_Reg"/>
</dbReference>
<organism evidence="2">
    <name type="scientific">marine metagenome</name>
    <dbReference type="NCBI Taxonomy" id="408172"/>
    <lineage>
        <taxon>unclassified sequences</taxon>
        <taxon>metagenomes</taxon>
        <taxon>ecological metagenomes</taxon>
    </lineage>
</organism>
<dbReference type="AlphaFoldDB" id="A0A383DMH3"/>
<dbReference type="InterPro" id="IPR029016">
    <property type="entry name" value="GAF-like_dom_sf"/>
</dbReference>
<name>A0A383DMH3_9ZZZZ</name>
<dbReference type="GO" id="GO:0003677">
    <property type="term" value="F:DNA binding"/>
    <property type="evidence" value="ECO:0007669"/>
    <property type="project" value="TreeGrafter"/>
</dbReference>
<accession>A0A383DMH3</accession>
<feature type="non-terminal residue" evidence="2">
    <location>
        <position position="1"/>
    </location>
</feature>
<dbReference type="Gene3D" id="3.30.450.40">
    <property type="match status" value="1"/>
</dbReference>